<accession>A0A1B1YFR3</accession>
<evidence type="ECO:0000256" key="6">
    <source>
        <dbReference type="ARBA" id="ARBA00023136"/>
    </source>
</evidence>
<gene>
    <name evidence="9" type="ORF">CSTERTH_11465</name>
</gene>
<evidence type="ECO:0000256" key="2">
    <source>
        <dbReference type="ARBA" id="ARBA00007613"/>
    </source>
</evidence>
<keyword evidence="8" id="KW-0732">Signal</keyword>
<evidence type="ECO:0000256" key="8">
    <source>
        <dbReference type="SAM" id="SignalP"/>
    </source>
</evidence>
<comment type="similarity">
    <text evidence="2">Belongs to the outer membrane factor (OMF) (TC 1.B.17) family.</text>
</comment>
<reference evidence="9 10" key="1">
    <citation type="submission" date="2016-02" db="EMBL/GenBank/DDBJ databases">
        <title>Comparison of Clostridium stercorarium subspecies using comparative genomics and transcriptomics.</title>
        <authorList>
            <person name="Schellenberg J."/>
            <person name="Thallinger G."/>
            <person name="Levin D.B."/>
            <person name="Zhang X."/>
            <person name="Alvare G."/>
            <person name="Fristensky B."/>
            <person name="Sparling R."/>
        </authorList>
    </citation>
    <scope>NUCLEOTIDE SEQUENCE [LARGE SCALE GENOMIC DNA]</scope>
    <source>
        <strain evidence="9 10">DSM 2910</strain>
    </source>
</reference>
<feature type="signal peptide" evidence="8">
    <location>
        <begin position="1"/>
        <end position="21"/>
    </location>
</feature>
<dbReference type="Pfam" id="PF02321">
    <property type="entry name" value="OEP"/>
    <property type="match status" value="1"/>
</dbReference>
<dbReference type="GO" id="GO:0015288">
    <property type="term" value="F:porin activity"/>
    <property type="evidence" value="ECO:0007669"/>
    <property type="project" value="TreeGrafter"/>
</dbReference>
<feature type="chain" id="PRO_5008532793" evidence="8">
    <location>
        <begin position="22"/>
        <end position="367"/>
    </location>
</feature>
<dbReference type="GO" id="GO:0009279">
    <property type="term" value="C:cell outer membrane"/>
    <property type="evidence" value="ECO:0007669"/>
    <property type="project" value="UniProtKB-SubCell"/>
</dbReference>
<evidence type="ECO:0000256" key="4">
    <source>
        <dbReference type="ARBA" id="ARBA00022452"/>
    </source>
</evidence>
<dbReference type="RefSeq" id="WP_015360025.1">
    <property type="nucleotide sequence ID" value="NZ_CP014672.1"/>
</dbReference>
<dbReference type="SUPFAM" id="SSF56954">
    <property type="entry name" value="Outer membrane efflux proteins (OEP)"/>
    <property type="match status" value="1"/>
</dbReference>
<dbReference type="OrthoDB" id="2083606at2"/>
<dbReference type="PANTHER" id="PTHR30026">
    <property type="entry name" value="OUTER MEMBRANE PROTEIN TOLC"/>
    <property type="match status" value="1"/>
</dbReference>
<sequence length="367" mass="42344">MKKFVVLILCCMLATGTFAHAEENVVRFTYESAVETAVENSIQPELDDYNIKAMESALEKAKEEAIKGFIGGTPQEVAERKIIKEVGPFEAEVNLEVAKRQKADNIRQIKADVYQEMMKVLLAQESIEIKKKRIDLLEEKYQIDLQRFDEGLVSEAEITEQELALSVERLELKNMETALALNILNMKQKLHVDLSDDCRIEFDYKLQKIGTPYVLDIFDIENAIIKAKENNTLVYQKKMALEAAEKKLEITKQHLKPGHDFYEKKVYEFEKAKKDLYDAETDLEVSIRNAYNELLTASDALDLALRREELENSRFKTLEIKYNAGVISRRDMIDTEISLLARRQATLEAICDFNIKNDVLRNLIEFE</sequence>
<dbReference type="PANTHER" id="PTHR30026:SF20">
    <property type="entry name" value="OUTER MEMBRANE PROTEIN TOLC"/>
    <property type="match status" value="1"/>
</dbReference>
<organism evidence="9 10">
    <name type="scientific">Thermoclostridium stercorarium subsp. thermolacticum DSM 2910</name>
    <dbReference type="NCBI Taxonomy" id="1121336"/>
    <lineage>
        <taxon>Bacteria</taxon>
        <taxon>Bacillati</taxon>
        <taxon>Bacillota</taxon>
        <taxon>Clostridia</taxon>
        <taxon>Eubacteriales</taxon>
        <taxon>Oscillospiraceae</taxon>
        <taxon>Thermoclostridium</taxon>
    </lineage>
</organism>
<keyword evidence="4" id="KW-1134">Transmembrane beta strand</keyword>
<dbReference type="AlphaFoldDB" id="A0A1B1YFR3"/>
<comment type="subcellular location">
    <subcellularLocation>
        <location evidence="1">Cell outer membrane</location>
    </subcellularLocation>
</comment>
<evidence type="ECO:0000256" key="5">
    <source>
        <dbReference type="ARBA" id="ARBA00022692"/>
    </source>
</evidence>
<evidence type="ECO:0000313" key="10">
    <source>
        <dbReference type="Proteomes" id="UP000092971"/>
    </source>
</evidence>
<evidence type="ECO:0000256" key="3">
    <source>
        <dbReference type="ARBA" id="ARBA00022448"/>
    </source>
</evidence>
<evidence type="ECO:0000256" key="1">
    <source>
        <dbReference type="ARBA" id="ARBA00004442"/>
    </source>
</evidence>
<evidence type="ECO:0000256" key="7">
    <source>
        <dbReference type="ARBA" id="ARBA00023237"/>
    </source>
</evidence>
<dbReference type="Proteomes" id="UP000092971">
    <property type="component" value="Chromosome"/>
</dbReference>
<protein>
    <submittedName>
        <fullName evidence="9">Transporter</fullName>
    </submittedName>
</protein>
<keyword evidence="7" id="KW-0998">Cell outer membrane</keyword>
<keyword evidence="6" id="KW-0472">Membrane</keyword>
<dbReference type="InterPro" id="IPR051906">
    <property type="entry name" value="TolC-like"/>
</dbReference>
<name>A0A1B1YFR3_THEST</name>
<dbReference type="InterPro" id="IPR003423">
    <property type="entry name" value="OMP_efflux"/>
</dbReference>
<dbReference type="GO" id="GO:0015562">
    <property type="term" value="F:efflux transmembrane transporter activity"/>
    <property type="evidence" value="ECO:0007669"/>
    <property type="project" value="InterPro"/>
</dbReference>
<proteinExistence type="inferred from homology"/>
<keyword evidence="3" id="KW-0813">Transport</keyword>
<dbReference type="Gene3D" id="1.20.1600.10">
    <property type="entry name" value="Outer membrane efflux proteins (OEP)"/>
    <property type="match status" value="2"/>
</dbReference>
<evidence type="ECO:0000313" key="9">
    <source>
        <dbReference type="EMBL" id="ANW99607.1"/>
    </source>
</evidence>
<keyword evidence="5" id="KW-0812">Transmembrane</keyword>
<dbReference type="EMBL" id="CP014672">
    <property type="protein sequence ID" value="ANW99607.1"/>
    <property type="molecule type" value="Genomic_DNA"/>
</dbReference>
<dbReference type="GO" id="GO:1990281">
    <property type="term" value="C:efflux pump complex"/>
    <property type="evidence" value="ECO:0007669"/>
    <property type="project" value="TreeGrafter"/>
</dbReference>